<feature type="compositionally biased region" description="Basic and acidic residues" evidence="1">
    <location>
        <begin position="318"/>
        <end position="332"/>
    </location>
</feature>
<gene>
    <name evidence="2" type="ORF">R1flu_022879</name>
</gene>
<keyword evidence="3" id="KW-1185">Reference proteome</keyword>
<name>A0ABD1XQK1_9MARC</name>
<proteinExistence type="predicted"/>
<evidence type="ECO:0000313" key="3">
    <source>
        <dbReference type="Proteomes" id="UP001605036"/>
    </source>
</evidence>
<evidence type="ECO:0000313" key="2">
    <source>
        <dbReference type="EMBL" id="KAL2611187.1"/>
    </source>
</evidence>
<protein>
    <submittedName>
        <fullName evidence="2">Uncharacterized protein</fullName>
    </submittedName>
</protein>
<sequence length="403" mass="45737">MGLGSCNSELIRANPADIRFSQESIPVCFDYPHEEDRLDKAVDLIINNRLAASDFPPMSVVLVEDRLWTLNNRRLWVFRKAGVTDVFVSVIRRSHDESQWDHFLESNLHKVLSPRQFYPWLREECHSEFTPPPLTGGSGPDRDNSGTEDNSGRAARKDNKSRRPRRNAFHVETPLYIKVEFPDWWFLRLFPDPEDESFTATERKNSIKSAGSAVTSEHAKAVKLQGSKRKIPEKNEESEGEGSCEFWSGKEDQNSQSEEETQTKNEKLHPKEGENVPEKNTVPKETKEVEQASQLSGAEEHENAPENAQATEKQVPAENEKETGTSKKKVPDHPAACAKYTRRLRKVISPYNTMKKSAKPTNLAPQKRRKQHSVEAVQQPEQGSPEAKQERAGRGRNCKMGLA</sequence>
<organism evidence="2 3">
    <name type="scientific">Riccia fluitans</name>
    <dbReference type="NCBI Taxonomy" id="41844"/>
    <lineage>
        <taxon>Eukaryota</taxon>
        <taxon>Viridiplantae</taxon>
        <taxon>Streptophyta</taxon>
        <taxon>Embryophyta</taxon>
        <taxon>Marchantiophyta</taxon>
        <taxon>Marchantiopsida</taxon>
        <taxon>Marchantiidae</taxon>
        <taxon>Marchantiales</taxon>
        <taxon>Ricciaceae</taxon>
        <taxon>Riccia</taxon>
    </lineage>
</organism>
<reference evidence="2 3" key="1">
    <citation type="submission" date="2024-09" db="EMBL/GenBank/DDBJ databases">
        <title>Chromosome-scale assembly of Riccia fluitans.</title>
        <authorList>
            <person name="Paukszto L."/>
            <person name="Sawicki J."/>
            <person name="Karawczyk K."/>
            <person name="Piernik-Szablinska J."/>
            <person name="Szczecinska M."/>
            <person name="Mazdziarz M."/>
        </authorList>
    </citation>
    <scope>NUCLEOTIDE SEQUENCE [LARGE SCALE GENOMIC DNA]</scope>
    <source>
        <strain evidence="2">Rf_01</strain>
        <tissue evidence="2">Aerial parts of the thallus</tissue>
    </source>
</reference>
<feature type="compositionally biased region" description="Polar residues" evidence="1">
    <location>
        <begin position="350"/>
        <end position="364"/>
    </location>
</feature>
<dbReference type="EMBL" id="JBHFFA010000007">
    <property type="protein sequence ID" value="KAL2611187.1"/>
    <property type="molecule type" value="Genomic_DNA"/>
</dbReference>
<feature type="region of interest" description="Disordered" evidence="1">
    <location>
        <begin position="196"/>
        <end position="403"/>
    </location>
</feature>
<dbReference type="AlphaFoldDB" id="A0ABD1XQK1"/>
<comment type="caution">
    <text evidence="2">The sequence shown here is derived from an EMBL/GenBank/DDBJ whole genome shotgun (WGS) entry which is preliminary data.</text>
</comment>
<accession>A0ABD1XQK1</accession>
<dbReference type="Proteomes" id="UP001605036">
    <property type="component" value="Unassembled WGS sequence"/>
</dbReference>
<feature type="region of interest" description="Disordered" evidence="1">
    <location>
        <begin position="129"/>
        <end position="166"/>
    </location>
</feature>
<evidence type="ECO:0000256" key="1">
    <source>
        <dbReference type="SAM" id="MobiDB-lite"/>
    </source>
</evidence>
<feature type="compositionally biased region" description="Basic and acidic residues" evidence="1">
    <location>
        <begin position="261"/>
        <end position="290"/>
    </location>
</feature>